<keyword evidence="2" id="KW-1185">Reference proteome</keyword>
<sequence length="61" mass="7060">MFVLALGRLQSLRLDDKSVFIRKIRLFEMVTQLGHNITEDTSFSVSADEDDQVWLTVKQAF</sequence>
<organism evidence="1 2">
    <name type="scientific">Marinobacter zhejiangensis</name>
    <dbReference type="NCBI Taxonomy" id="488535"/>
    <lineage>
        <taxon>Bacteria</taxon>
        <taxon>Pseudomonadati</taxon>
        <taxon>Pseudomonadota</taxon>
        <taxon>Gammaproteobacteria</taxon>
        <taxon>Pseudomonadales</taxon>
        <taxon>Marinobacteraceae</taxon>
        <taxon>Marinobacter</taxon>
    </lineage>
</organism>
<dbReference type="EMBL" id="FOUE01000003">
    <property type="protein sequence ID" value="SFM32531.1"/>
    <property type="molecule type" value="Genomic_DNA"/>
</dbReference>
<gene>
    <name evidence="1" type="ORF">SAMN04487963_2055</name>
</gene>
<dbReference type="AlphaFoldDB" id="A0A1I4PXI1"/>
<proteinExistence type="predicted"/>
<protein>
    <submittedName>
        <fullName evidence="1">Uncharacterized protein</fullName>
    </submittedName>
</protein>
<accession>A0A1I4PXI1</accession>
<dbReference type="Proteomes" id="UP000198519">
    <property type="component" value="Unassembled WGS sequence"/>
</dbReference>
<evidence type="ECO:0000313" key="2">
    <source>
        <dbReference type="Proteomes" id="UP000198519"/>
    </source>
</evidence>
<reference evidence="2" key="1">
    <citation type="submission" date="2016-10" db="EMBL/GenBank/DDBJ databases">
        <authorList>
            <person name="Varghese N."/>
            <person name="Submissions S."/>
        </authorList>
    </citation>
    <scope>NUCLEOTIDE SEQUENCE [LARGE SCALE GENOMIC DNA]</scope>
    <source>
        <strain evidence="2">CGMCC 1.7061</strain>
    </source>
</reference>
<evidence type="ECO:0000313" key="1">
    <source>
        <dbReference type="EMBL" id="SFM32531.1"/>
    </source>
</evidence>
<name>A0A1I4PXI1_9GAMM</name>